<dbReference type="Gene3D" id="1.10.2000.10">
    <property type="entry name" value="Frizzled cysteine-rich domain"/>
    <property type="match status" value="1"/>
</dbReference>
<evidence type="ECO:0000256" key="13">
    <source>
        <dbReference type="SAM" id="MobiDB-lite"/>
    </source>
</evidence>
<protein>
    <recommendedName>
        <fullName evidence="18">Carboxypeptidase Z</fullName>
    </recommendedName>
</protein>
<evidence type="ECO:0000256" key="8">
    <source>
        <dbReference type="ARBA" id="ARBA00023049"/>
    </source>
</evidence>
<keyword evidence="5" id="KW-0479">Metal-binding</keyword>
<keyword evidence="9 11" id="KW-1015">Disulfide bond</keyword>
<evidence type="ECO:0000259" key="15">
    <source>
        <dbReference type="PROSITE" id="PS52035"/>
    </source>
</evidence>
<feature type="region of interest" description="Disordered" evidence="13">
    <location>
        <begin position="326"/>
        <end position="355"/>
    </location>
</feature>
<name>A0AAW0NX65_9GOBI</name>
<dbReference type="InterPro" id="IPR036790">
    <property type="entry name" value="Frizzled_dom_sf"/>
</dbReference>
<evidence type="ECO:0000256" key="7">
    <source>
        <dbReference type="ARBA" id="ARBA00022833"/>
    </source>
</evidence>
<evidence type="ECO:0000256" key="2">
    <source>
        <dbReference type="ARBA" id="ARBA00005988"/>
    </source>
</evidence>
<dbReference type="FunFam" id="3.40.630.10:FF:000020">
    <property type="entry name" value="Carboxypeptidase D"/>
    <property type="match status" value="1"/>
</dbReference>
<dbReference type="GO" id="GO:0004181">
    <property type="term" value="F:metallocarboxypeptidase activity"/>
    <property type="evidence" value="ECO:0007669"/>
    <property type="project" value="InterPro"/>
</dbReference>
<feature type="compositionally biased region" description="Polar residues" evidence="13">
    <location>
        <begin position="342"/>
        <end position="355"/>
    </location>
</feature>
<dbReference type="SUPFAM" id="SSF49464">
    <property type="entry name" value="Carboxypeptidase regulatory domain-like"/>
    <property type="match status" value="1"/>
</dbReference>
<dbReference type="InterPro" id="IPR050753">
    <property type="entry name" value="Peptidase_M14_domain"/>
</dbReference>
<gene>
    <name evidence="16" type="ORF">WMY93_014528</name>
</gene>
<comment type="similarity">
    <text evidence="2 12">Belongs to the peptidase M14 family.</text>
</comment>
<evidence type="ECO:0000256" key="6">
    <source>
        <dbReference type="ARBA" id="ARBA00022801"/>
    </source>
</evidence>
<dbReference type="Proteomes" id="UP001460270">
    <property type="component" value="Unassembled WGS sequence"/>
</dbReference>
<dbReference type="CDD" id="cd11308">
    <property type="entry name" value="Peptidase_M14NE-CP-C_like"/>
    <property type="match status" value="1"/>
</dbReference>
<feature type="domain" description="FZ" evidence="14">
    <location>
        <begin position="111"/>
        <end position="179"/>
    </location>
</feature>
<keyword evidence="6" id="KW-0378">Hydrolase</keyword>
<dbReference type="PROSITE" id="PS52035">
    <property type="entry name" value="PEPTIDASE_M14"/>
    <property type="match status" value="1"/>
</dbReference>
<dbReference type="GO" id="GO:0005615">
    <property type="term" value="C:extracellular space"/>
    <property type="evidence" value="ECO:0007669"/>
    <property type="project" value="TreeGrafter"/>
</dbReference>
<accession>A0AAW0NX65</accession>
<feature type="region of interest" description="Disordered" evidence="13">
    <location>
        <begin position="618"/>
        <end position="637"/>
    </location>
</feature>
<evidence type="ECO:0000256" key="9">
    <source>
        <dbReference type="ARBA" id="ARBA00023157"/>
    </source>
</evidence>
<evidence type="ECO:0000256" key="12">
    <source>
        <dbReference type="PROSITE-ProRule" id="PRU01379"/>
    </source>
</evidence>
<dbReference type="PROSITE" id="PS00133">
    <property type="entry name" value="CARBOXYPEPT_ZN_2"/>
    <property type="match status" value="1"/>
</dbReference>
<evidence type="ECO:0000256" key="4">
    <source>
        <dbReference type="ARBA" id="ARBA00022670"/>
    </source>
</evidence>
<evidence type="ECO:0000259" key="14">
    <source>
        <dbReference type="PROSITE" id="PS50038"/>
    </source>
</evidence>
<dbReference type="Pfam" id="PF01392">
    <property type="entry name" value="Fz"/>
    <property type="match status" value="1"/>
</dbReference>
<dbReference type="SMART" id="SM00631">
    <property type="entry name" value="Zn_pept"/>
    <property type="match status" value="1"/>
</dbReference>
<comment type="caution">
    <text evidence="16">The sequence shown here is derived from an EMBL/GenBank/DDBJ whole genome shotgun (WGS) entry which is preliminary data.</text>
</comment>
<evidence type="ECO:0000313" key="16">
    <source>
        <dbReference type="EMBL" id="KAK7909844.1"/>
    </source>
</evidence>
<dbReference type="GO" id="GO:0008270">
    <property type="term" value="F:zinc ion binding"/>
    <property type="evidence" value="ECO:0007669"/>
    <property type="project" value="InterPro"/>
</dbReference>
<dbReference type="InterPro" id="IPR020067">
    <property type="entry name" value="Frizzled_dom"/>
</dbReference>
<dbReference type="SUPFAM" id="SSF63501">
    <property type="entry name" value="Frizzled cysteine-rich domain"/>
    <property type="match status" value="1"/>
</dbReference>
<dbReference type="Gene3D" id="3.40.630.10">
    <property type="entry name" value="Zn peptidases"/>
    <property type="match status" value="1"/>
</dbReference>
<dbReference type="GO" id="GO:0006518">
    <property type="term" value="P:peptide metabolic process"/>
    <property type="evidence" value="ECO:0007669"/>
    <property type="project" value="TreeGrafter"/>
</dbReference>
<dbReference type="GO" id="GO:0016485">
    <property type="term" value="P:protein processing"/>
    <property type="evidence" value="ECO:0007669"/>
    <property type="project" value="TreeGrafter"/>
</dbReference>
<dbReference type="InterPro" id="IPR057247">
    <property type="entry name" value="CARBOXYPEPT_ZN_2"/>
</dbReference>
<dbReference type="PROSITE" id="PS50038">
    <property type="entry name" value="FZ"/>
    <property type="match status" value="1"/>
</dbReference>
<evidence type="ECO:0000256" key="10">
    <source>
        <dbReference type="ARBA" id="ARBA00023180"/>
    </source>
</evidence>
<feature type="disulfide bond" evidence="11">
    <location>
        <begin position="141"/>
        <end position="165"/>
    </location>
</feature>
<evidence type="ECO:0000256" key="5">
    <source>
        <dbReference type="ARBA" id="ARBA00022723"/>
    </source>
</evidence>
<reference evidence="17" key="1">
    <citation type="submission" date="2024-04" db="EMBL/GenBank/DDBJ databases">
        <title>Salinicola lusitanus LLJ914,a marine bacterium isolated from the Okinawa Trough.</title>
        <authorList>
            <person name="Li J."/>
        </authorList>
    </citation>
    <scope>NUCLEOTIDE SEQUENCE [LARGE SCALE GENOMIC DNA]</scope>
</reference>
<dbReference type="SMART" id="SM00063">
    <property type="entry name" value="FRI"/>
    <property type="match status" value="1"/>
</dbReference>
<dbReference type="Pfam" id="PF13620">
    <property type="entry name" value="CarboxypepD_reg"/>
    <property type="match status" value="1"/>
</dbReference>
<evidence type="ECO:0000256" key="3">
    <source>
        <dbReference type="ARBA" id="ARBA00022645"/>
    </source>
</evidence>
<organism evidence="16 17">
    <name type="scientific">Mugilogobius chulae</name>
    <name type="common">yellowstripe goby</name>
    <dbReference type="NCBI Taxonomy" id="88201"/>
    <lineage>
        <taxon>Eukaryota</taxon>
        <taxon>Metazoa</taxon>
        <taxon>Chordata</taxon>
        <taxon>Craniata</taxon>
        <taxon>Vertebrata</taxon>
        <taxon>Euteleostomi</taxon>
        <taxon>Actinopterygii</taxon>
        <taxon>Neopterygii</taxon>
        <taxon>Teleostei</taxon>
        <taxon>Neoteleostei</taxon>
        <taxon>Acanthomorphata</taxon>
        <taxon>Gobiaria</taxon>
        <taxon>Gobiiformes</taxon>
        <taxon>Gobioidei</taxon>
        <taxon>Gobiidae</taxon>
        <taxon>Gobionellinae</taxon>
        <taxon>Mugilogobius</taxon>
    </lineage>
</organism>
<dbReference type="SUPFAM" id="SSF53187">
    <property type="entry name" value="Zn-dependent exopeptidases"/>
    <property type="match status" value="1"/>
</dbReference>
<keyword evidence="3" id="KW-0121">Carboxypeptidase</keyword>
<dbReference type="PANTHER" id="PTHR11532">
    <property type="entry name" value="PROTEASE M14 CARBOXYPEPTIDASE"/>
    <property type="match status" value="1"/>
</dbReference>
<keyword evidence="10" id="KW-0325">Glycoprotein</keyword>
<keyword evidence="7" id="KW-0862">Zinc</keyword>
<comment type="cofactor">
    <cofactor evidence="1">
        <name>Zn(2+)</name>
        <dbReference type="ChEBI" id="CHEBI:29105"/>
    </cofactor>
</comment>
<dbReference type="InterPro" id="IPR000834">
    <property type="entry name" value="Peptidase_M14"/>
</dbReference>
<evidence type="ECO:0000313" key="17">
    <source>
        <dbReference type="Proteomes" id="UP001460270"/>
    </source>
</evidence>
<dbReference type="InterPro" id="IPR008969">
    <property type="entry name" value="CarboxyPept-like_regulatory"/>
</dbReference>
<proteinExistence type="inferred from homology"/>
<keyword evidence="4" id="KW-0645">Protease</keyword>
<keyword evidence="17" id="KW-1185">Reference proteome</keyword>
<dbReference type="Pfam" id="PF00246">
    <property type="entry name" value="Peptidase_M14"/>
    <property type="match status" value="1"/>
</dbReference>
<evidence type="ECO:0008006" key="18">
    <source>
        <dbReference type="Google" id="ProtNLM"/>
    </source>
</evidence>
<sequence>MHVIITQLSLKSRLREDAGDTHMLLGEEAPHRNGTFKKSCATLRPTSPRALQANKSGRKTQMHRCVAVLLRRYVLHQNHVPESSGTQNSSRSRVWSGVPAHERGGLSARGECNPDIRMLGCSVVAPRCDDGRVLKPCRSTCEDVRRRCAHAFDEISMAWPYFLDCDRFFVSDEEGCYNPLEGLRGQLHAEGHNNSMDLVLSEDPSTRMQFSYQSYTQMTKILKRTEERCAHIAQTYSIGQSSDGRDLLVIEFSNNPGQHELLEPEMKYVANMHGDEATGRQLLIYLAQYLCSEYLMGNERIQALINSTHIHILPSLNPDGYEAAVAGQQDSRYSDDQDHSAAGNTGRNNAQNIDLNRNFPDLTSIAYRRRRNKRYRTDHIPIPDFYWFGKVAPETYAVMKWIRSIPFVLSANFHSGDLVVSYPYDLSRHPLEHNLFSPTPDDKVFKFISKIYSMSHERMSNENAECGSSRTGSKEGTINGAQWSSFSGGMQDFNYLHTNCFEVTVSLGCDKFPSKEDLFDIWHENAEALLAFIEAAHRGIKGLVTDEEGNAIKGARISVKGIRHDITTAENGDYWRLLTPGIHIVSAFAPGFSRAVKKVHLPPNMHTAGRVDFTLQRASAGSQTPEEDDSLPSMGTYERFDPYNQYQRYSPRETDLTQSREERVEMPWWWGYFMMPGGPPPTWLLKQQ</sequence>
<dbReference type="PANTHER" id="PTHR11532:SF63">
    <property type="entry name" value="CARBOXYPEPTIDASE Z"/>
    <property type="match status" value="1"/>
</dbReference>
<evidence type="ECO:0000256" key="11">
    <source>
        <dbReference type="PROSITE-ProRule" id="PRU00090"/>
    </source>
</evidence>
<comment type="caution">
    <text evidence="11">Lacks conserved residue(s) required for the propagation of feature annotation.</text>
</comment>
<evidence type="ECO:0000256" key="1">
    <source>
        <dbReference type="ARBA" id="ARBA00001947"/>
    </source>
</evidence>
<dbReference type="AlphaFoldDB" id="A0AAW0NX65"/>
<dbReference type="EMBL" id="JBBPFD010000010">
    <property type="protein sequence ID" value="KAK7909844.1"/>
    <property type="molecule type" value="Genomic_DNA"/>
</dbReference>
<keyword evidence="8" id="KW-0482">Metalloprotease</keyword>
<dbReference type="PRINTS" id="PR00765">
    <property type="entry name" value="CRBOXYPTASEA"/>
</dbReference>
<dbReference type="FunFam" id="2.60.40.1120:FF:000004">
    <property type="entry name" value="Carboxypeptidase E"/>
    <property type="match status" value="1"/>
</dbReference>
<feature type="domain" description="Peptidase M14" evidence="15">
    <location>
        <begin position="211"/>
        <end position="536"/>
    </location>
</feature>
<dbReference type="Gene3D" id="2.60.40.1120">
    <property type="entry name" value="Carboxypeptidase-like, regulatory domain"/>
    <property type="match status" value="1"/>
</dbReference>